<accession>D3F5I1</accession>
<dbReference type="SUPFAM" id="SSF143120">
    <property type="entry name" value="YefM-like"/>
    <property type="match status" value="1"/>
</dbReference>
<proteinExistence type="inferred from homology"/>
<reference evidence="3" key="2">
    <citation type="submission" date="2010-01" db="EMBL/GenBank/DDBJ databases">
        <title>The complete genome of Conexibacter woesei DSM 14684.</title>
        <authorList>
            <consortium name="US DOE Joint Genome Institute (JGI-PGF)"/>
            <person name="Lucas S."/>
            <person name="Copeland A."/>
            <person name="Lapidus A."/>
            <person name="Glavina del Rio T."/>
            <person name="Dalin E."/>
            <person name="Tice H."/>
            <person name="Bruce D."/>
            <person name="Goodwin L."/>
            <person name="Pitluck S."/>
            <person name="Kyrpides N."/>
            <person name="Mavromatis K."/>
            <person name="Ivanova N."/>
            <person name="Mikhailova N."/>
            <person name="Chertkov O."/>
            <person name="Brettin T."/>
            <person name="Detter J.C."/>
            <person name="Han C."/>
            <person name="Larimer F."/>
            <person name="Land M."/>
            <person name="Hauser L."/>
            <person name="Markowitz V."/>
            <person name="Cheng J.-F."/>
            <person name="Hugenholtz P."/>
            <person name="Woyke T."/>
            <person name="Wu D."/>
            <person name="Pukall R."/>
            <person name="Steenblock K."/>
            <person name="Schneider S."/>
            <person name="Klenk H.-P."/>
            <person name="Eisen J.A."/>
        </authorList>
    </citation>
    <scope>NUCLEOTIDE SEQUENCE [LARGE SCALE GENOMIC DNA]</scope>
    <source>
        <strain evidence="3">DSM 14684 / CIP 108061 / JCM 11494 / NBRC 100937 / ID131577</strain>
    </source>
</reference>
<evidence type="ECO:0000256" key="1">
    <source>
        <dbReference type="ARBA" id="ARBA00009981"/>
    </source>
</evidence>
<dbReference type="Gene3D" id="3.40.1620.10">
    <property type="entry name" value="YefM-like domain"/>
    <property type="match status" value="1"/>
</dbReference>
<dbReference type="HOGENOM" id="CLU_163140_3_0_11"/>
<dbReference type="eggNOG" id="COG4118">
    <property type="taxonomic scope" value="Bacteria"/>
</dbReference>
<dbReference type="OrthoDB" id="33091at2"/>
<dbReference type="RefSeq" id="WP_012933699.1">
    <property type="nucleotide sequence ID" value="NC_013739.1"/>
</dbReference>
<evidence type="ECO:0000313" key="2">
    <source>
        <dbReference type="EMBL" id="ADB50648.1"/>
    </source>
</evidence>
<evidence type="ECO:0000313" key="3">
    <source>
        <dbReference type="Proteomes" id="UP000008229"/>
    </source>
</evidence>
<organism evidence="2 3">
    <name type="scientific">Conexibacter woesei (strain DSM 14684 / CCUG 47730 / CIP 108061 / JCM 11494 / NBRC 100937 / ID131577)</name>
    <dbReference type="NCBI Taxonomy" id="469383"/>
    <lineage>
        <taxon>Bacteria</taxon>
        <taxon>Bacillati</taxon>
        <taxon>Actinomycetota</taxon>
        <taxon>Thermoleophilia</taxon>
        <taxon>Solirubrobacterales</taxon>
        <taxon>Conexibacteraceae</taxon>
        <taxon>Conexibacter</taxon>
    </lineage>
</organism>
<name>D3F5I1_CONWI</name>
<dbReference type="AlphaFoldDB" id="D3F5I1"/>
<dbReference type="KEGG" id="cwo:Cwoe_2223"/>
<reference evidence="2 3" key="1">
    <citation type="journal article" date="2010" name="Stand. Genomic Sci.">
        <title>Complete genome sequence of Conexibacter woesei type strain (ID131577).</title>
        <authorList>
            <person name="Pukall R."/>
            <person name="Lapidus A."/>
            <person name="Glavina Del Rio T."/>
            <person name="Copeland A."/>
            <person name="Tice H."/>
            <person name="Cheng J.-F."/>
            <person name="Lucas S."/>
            <person name="Chen F."/>
            <person name="Nolan M."/>
            <person name="Bruce D."/>
            <person name="Goodwin L."/>
            <person name="Pitluck S."/>
            <person name="Mavromatis K."/>
            <person name="Ivanova N."/>
            <person name="Ovchinnikova G."/>
            <person name="Pati A."/>
            <person name="Chen A."/>
            <person name="Palaniappan K."/>
            <person name="Land M."/>
            <person name="Hauser L."/>
            <person name="Chang Y.-J."/>
            <person name="Jeffries C.D."/>
            <person name="Chain P."/>
            <person name="Meincke L."/>
            <person name="Sims D."/>
            <person name="Brettin T."/>
            <person name="Detter J.C."/>
            <person name="Rohde M."/>
            <person name="Goeker M."/>
            <person name="Bristow J."/>
            <person name="Eisen J.A."/>
            <person name="Markowitz V."/>
            <person name="Kyrpides N.C."/>
            <person name="Klenk H.-P."/>
            <person name="Hugenholtz P."/>
        </authorList>
    </citation>
    <scope>NUCLEOTIDE SEQUENCE [LARGE SCALE GENOMIC DNA]</scope>
    <source>
        <strain evidence="3">DSM 14684 / CIP 108061 / JCM 11494 / NBRC 100937 / ID131577</strain>
    </source>
</reference>
<dbReference type="InterPro" id="IPR051416">
    <property type="entry name" value="phD-YefM_TA_antitoxins"/>
</dbReference>
<dbReference type="NCBIfam" id="TIGR01552">
    <property type="entry name" value="phd_fam"/>
    <property type="match status" value="1"/>
</dbReference>
<dbReference type="EMBL" id="CP001854">
    <property type="protein sequence ID" value="ADB50648.1"/>
    <property type="molecule type" value="Genomic_DNA"/>
</dbReference>
<dbReference type="InterPro" id="IPR036165">
    <property type="entry name" value="YefM-like_sf"/>
</dbReference>
<comment type="similarity">
    <text evidence="1">Belongs to the phD/YefM antitoxin family.</text>
</comment>
<protein>
    <submittedName>
        <fullName evidence="2">Prevent-host-death family protein</fullName>
    </submittedName>
</protein>
<dbReference type="STRING" id="469383.Cwoe_2223"/>
<keyword evidence="3" id="KW-1185">Reference proteome</keyword>
<dbReference type="PANTHER" id="PTHR35377">
    <property type="entry name" value="ANTITOXIN VAPB49-RELATED-RELATED"/>
    <property type="match status" value="1"/>
</dbReference>
<gene>
    <name evidence="2" type="ordered locus">Cwoe_2223</name>
</gene>
<dbReference type="Proteomes" id="UP000008229">
    <property type="component" value="Chromosome"/>
</dbReference>
<sequence>MRVNVGQAKTDLSKLLARVEAGEDIEIARDGVPVARLVRADPVQPGRRFLAAEGSLAGAIEIGEAFELTDAELDEILDDPA</sequence>